<dbReference type="EMBL" id="JBBCAQ010000036">
    <property type="protein sequence ID" value="KAK7575899.1"/>
    <property type="molecule type" value="Genomic_DNA"/>
</dbReference>
<dbReference type="InterPro" id="IPR050517">
    <property type="entry name" value="DDR_Repair_Kinase"/>
</dbReference>
<dbReference type="Pfam" id="PF00454">
    <property type="entry name" value="PI3_PI4_kinase"/>
    <property type="match status" value="1"/>
</dbReference>
<dbReference type="Pfam" id="PF20502">
    <property type="entry name" value="DNAPKcs_CC1-2"/>
    <property type="match status" value="1"/>
</dbReference>
<dbReference type="Pfam" id="PF08163">
    <property type="entry name" value="DNAPKcs_CC3"/>
    <property type="match status" value="1"/>
</dbReference>
<dbReference type="InterPro" id="IPR045581">
    <property type="entry name" value="DNAPKcs_CC5"/>
</dbReference>
<keyword evidence="7" id="KW-1185">Reference proteome</keyword>
<dbReference type="GO" id="GO:0006303">
    <property type="term" value="P:double-strand break repair via nonhomologous end joining"/>
    <property type="evidence" value="ECO:0007669"/>
    <property type="project" value="InterPro"/>
</dbReference>
<dbReference type="SUPFAM" id="SSF116846">
    <property type="entry name" value="MIT domain"/>
    <property type="match status" value="1"/>
</dbReference>
<dbReference type="GO" id="GO:0000723">
    <property type="term" value="P:telomere maintenance"/>
    <property type="evidence" value="ECO:0007669"/>
    <property type="project" value="TreeGrafter"/>
</dbReference>
<protein>
    <recommendedName>
        <fullName evidence="5">PI3K/PI4K catalytic domain-containing protein</fullName>
    </recommendedName>
</protein>
<dbReference type="InterPro" id="IPR036181">
    <property type="entry name" value="MIT_dom_sf"/>
</dbReference>
<keyword evidence="3" id="KW-0227">DNA damage</keyword>
<dbReference type="PANTHER" id="PTHR11139:SF68">
    <property type="entry name" value="DNA-DEPENDENT PROTEIN KINASE CATALYTIC SUBUNIT"/>
    <property type="match status" value="1"/>
</dbReference>
<evidence type="ECO:0000256" key="3">
    <source>
        <dbReference type="ARBA" id="ARBA00023204"/>
    </source>
</evidence>
<keyword evidence="1" id="KW-0808">Transferase</keyword>
<dbReference type="Gene3D" id="3.30.1010.10">
    <property type="entry name" value="Phosphatidylinositol 3-kinase Catalytic Subunit, Chain A, domain 4"/>
    <property type="match status" value="1"/>
</dbReference>
<dbReference type="SUPFAM" id="SSF56112">
    <property type="entry name" value="Protein kinase-like (PK-like)"/>
    <property type="match status" value="1"/>
</dbReference>
<gene>
    <name evidence="6" type="ORF">V9T40_012185</name>
</gene>
<dbReference type="InterPro" id="IPR000403">
    <property type="entry name" value="PI3/4_kinase_cat_dom"/>
</dbReference>
<dbReference type="PANTHER" id="PTHR11139">
    <property type="entry name" value="ATAXIA TELANGIECTASIA MUTATED ATM -RELATED"/>
    <property type="match status" value="1"/>
</dbReference>
<evidence type="ECO:0000259" key="5">
    <source>
        <dbReference type="PROSITE" id="PS50290"/>
    </source>
</evidence>
<dbReference type="InterPro" id="IPR018936">
    <property type="entry name" value="PI3/4_kinase_CS"/>
</dbReference>
<dbReference type="GO" id="GO:0005634">
    <property type="term" value="C:nucleus"/>
    <property type="evidence" value="ECO:0007669"/>
    <property type="project" value="InterPro"/>
</dbReference>
<dbReference type="InterPro" id="IPR012582">
    <property type="entry name" value="DNAPKcs_CC3"/>
</dbReference>
<feature type="compositionally biased region" description="Polar residues" evidence="4">
    <location>
        <begin position="2098"/>
        <end position="2114"/>
    </location>
</feature>
<dbReference type="PROSITE" id="PS00915">
    <property type="entry name" value="PI3_4_KINASE_1"/>
    <property type="match status" value="1"/>
</dbReference>
<accession>A0AAN9XZ80</accession>
<evidence type="ECO:0000256" key="4">
    <source>
        <dbReference type="SAM" id="MobiDB-lite"/>
    </source>
</evidence>
<keyword evidence="2" id="KW-0418">Kinase</keyword>
<dbReference type="SMART" id="SM00146">
    <property type="entry name" value="PI3Kc"/>
    <property type="match status" value="1"/>
</dbReference>
<name>A0AAN9XZ80_9HEMI</name>
<organism evidence="6 7">
    <name type="scientific">Parthenolecanium corni</name>
    <dbReference type="NCBI Taxonomy" id="536013"/>
    <lineage>
        <taxon>Eukaryota</taxon>
        <taxon>Metazoa</taxon>
        <taxon>Ecdysozoa</taxon>
        <taxon>Arthropoda</taxon>
        <taxon>Hexapoda</taxon>
        <taxon>Insecta</taxon>
        <taxon>Pterygota</taxon>
        <taxon>Neoptera</taxon>
        <taxon>Paraneoptera</taxon>
        <taxon>Hemiptera</taxon>
        <taxon>Sternorrhyncha</taxon>
        <taxon>Coccoidea</taxon>
        <taxon>Coccidae</taxon>
        <taxon>Parthenolecanium</taxon>
    </lineage>
</organism>
<comment type="caution">
    <text evidence="6">The sequence shown here is derived from an EMBL/GenBank/DDBJ whole genome shotgun (WGS) entry which is preliminary data.</text>
</comment>
<sequence length="3274" mass="377621">MDASGSVRSQLKILHDCLLTEANFSKDLITPALQSLSNFVGEVTDVDNAKLLFESIVLGLINFIKELRKKTSVENEIVSTTFLLLDNILFDFDGICQLYFEPVYDLLSTCTFWAHVLEIRLHSFLLVRKLVEHESSLSVPEILDKGITELEGILECMNSFLFHFFDNMNEDTSNSLYLSIKKICEEAKSRRTAAREALKLLGHHFELFSRKIMENYSWWHFVIRDYLRSPNKDDYIIAFEISDLYYRKVAELLSNVPCQISDSGAVLDFFTSELKKYLLSSEKRETSVALKNIGCFAPACKLHGKLAVIRDLFREMAEIVEKFSLGFEEDFDVQLLADMLISLTNIVKHLEGQFADEEESGLDVLIKLGRYVIISYPKVPFRFQINVKRALVRSFIQIACINEYFLETFLDQIVFVCLIQTCSHLTEDDVILLKELGASDKEMTSSKNFVPLWRDLCNLRNVSYLETIPGEYMVLTKTNLQEFQIYPPINSDNLPEIELKNESDYIILNNLIELFSVVVESCEFEMLNPSIPSLMKTFVEYARVNPIKGGFFHLLTTVFKKSGSSFCIEEHPDVHRLLHSFFLDILVRVDEFHGPELITCLRMMINAPMSIVKTVILSRLSVLFKAVFDIGREDIFLALDGLKSLEKVYSKIPLDDFEVVLLSVVPHLRYYLETSHFVGETDSLTKHEEDLVASALTKSKDNTLKKYYKYISSANIDLSTLQEEIVKFLSTVDAKYCISLYTPRICTFTESYNYLKFDIPFGDMKVNVFLDKFLPRTIEIACNSSDLKTRIVACEFLHSVITIFVANSNFTLTYPKEIRQLFSDLVTCSMKLGCDINSVVKQMFLPLCKQITRYYASRPLTDSPGTKILLNILFNGISDKTDNALRHLCAKLIRIFVQWSLKKTKIDIRRHRVPVNVEAVIQKMCFFCVLPCSYNKLGAALAFINLYDVFQGDFNVLNVFWVEIVVAFVKNLFSSAERDCNNELTRKALGFMGRILRENSEILMKENDRRRIPQPLSSSEIPELVNTLFHYSVSRNKHCRCACMNLISDLSRAAGHESLESFLKNSQSTINMVLEYNFECLRVDPDVAMFEVETTVEKLEKLRTYLQTSLSGLHCLEWSLREKIIDFDTFINIDSRDFMYVMYEQWFVPEPLIEQNVALESYLFDFIQQTSKRYKSCFKFSSECHLNVRQWLVQRLAHPNSLVLKKERIIRLLPPFVMQHEDASISEMFHELKKQYLDLTGQCILSETEFILLFTALLTLLRESQNAAVLQLVISFRAFDSKGVCDEGIEESLRALLRPQFSNYQLHVVNVVYNIIRNNSGDFSVDFVVDIVNLFLIPLLRISNSDTVINFYSAEFHFLLESLKSTEQNYTTSEKEKTEIIRQICAVRLIEAYCDCVRNLDCPVVTMALYPNGENMLRKELIKVLRSVIQKKTTLQDATNNAIFRQMKCFSYNTLIKIIKKIQTEEKFYNLLFIESHRPGDKIWKHLVDCREIKLSMVPEEISTRRKNFKQKKVKKKGNAVHSLPSQYLSTSSLVEDIVKYDFSGWTQTDSAFENAHSSDITDLEEEILNQHECMVPLCDLLKFLVETKISPAPNLETDMNPQMRPWMEYLYASLDSYLKEKNKNVIMFLIRLVYNCEDIFIPYASNWIDLIVKCLIFLDDVNYFTSDIITMLTFTWRNRSAPKTELANSLFKLLLRKIDGNPTIRNYQLDLIGAVIDSWHAVLDANFTFLQPQLKVETVKEINLKIAKRFLLHAVFPFGRENKTETAQSDSTIVNATESAELKEKLATCLTWLISSNATRTDLFYSCLDHVVLYYPQIVDKFASYLLNNFKKLQGIFKIKCLKILSNTSEHLDDVFALLIRPELVTCLQTNEYDLQIQALAVLSVAVPKFKDADVNQFLPVLAKLSSHPSAKCRRATYDILNSILLNYNDKTGNDCEEIKLHCKTILLNGLLDRDSSLQQEMFNSWKSRLNLNEEVSNRFMKIISEMYSPSNESQFVSYAVDFLLDASSLVSDYESNIFDSPLLSTDEFQEYHILRGGSCTRSILPEFPSSISHRMKMLTQQSNFSSLSLRLHSSQSDFIFKPSLSSGHSLPKRADSTNLNAEHSAPSASSEIQLEKDKLRRRLFKNQGEATEHFASMQVRRKERRKALIAQKYEKVNQKITFCRKYRDGEFPDIQIPRSAVIVPLQMLAKRDITFAKIVLVNILEEILSKIPDKKEYLRRVNEIFNEMLKSSYKHDRVFVETLMEIAFFHVNDISLDSNIIATASHSSGLYSLGTLLLENSIQKINVCSEEHVSKKLKTDRNLNDSWTQLAELYSALNESDVVNGILQEKVSSNTSSVMKEGLAHEQAGNMSEAMNTYKKGLGTFVQQTMKSYDEHFITEAFFKCANYLSMFEEINDYVLEQFEDFNTLWNDNWDIEHTLPWFFTSEAYLRVEDDRKYGLLDSVLGAWLEDKNKGPLLTNLVAEQLAVLFACVNQSGKASVIVKDCLKFLINDWSCSKTSLNHFHRLQILSEIHTMLEILNDSSNEVDVKISGLLKTWERCVPAKNAINFWDRRIMNRKLFVQKFSTELPIDDELREQLNDSKIHLKFLVLESAIDQGNYHVANKYLMSLNNDEEEPSIPDKFVNRFWLDLSKIWLLKKKNGADVEDFFLCLDYLGPQSLIYEENLTRSLLKALKFGSKESQILFPTLLHLSHITSDSVKEVFLSESDQIEEWKYLPWVQQLLTYVSTDFVSLIENILKKIMDRYPNSLQLTFYSTVKNFNNTSLKTQSLIDELQKKVDPHGKVLKLIEAFSHIRSPDSFFDHWWTQLWKTTKQSNMLGELIAVEEQLRQAIAPRGELFTANRFLRLFTECIGKVKNNPDNRNLIDTTLRNLKVAISESQNAQQSDTHELLELYSPTCAQFTDWCGECIEIPGQYDGFSVPVPEKHAKMHSFHKRVKVQMSKQKPIKVKIIGNDAKKYAYLVKFEDDMRQDQRIQQIFSLINQCASSDDTNSKNLSVITYGVHPLETDFGIIEWVENTTTLKEFLDYGLSNDEKTYWNALLALGNSPSIFWNLRNTFMRAYSTMCIYGWMLGIGDRHLKNTLVCLKTGNCIGIDFGYAFGAGVEYTRIPELIPFRMTPHIKSIMAPMYLTGLIRETMIATLKKFRKNEQILVAALQIFILEPAFNYYWFSLVKKRLEQSENMEELRCYPAQKIDTIRSKLMGTNPTVILIDEIRKNQVINSQYKSALIKLVAEKNRSVEDNLPVSAQVDQLLDLATDEGILGVSWCGLETYI</sequence>
<dbReference type="Gene3D" id="1.10.1070.11">
    <property type="entry name" value="Phosphatidylinositol 3-/4-kinase, catalytic domain"/>
    <property type="match status" value="1"/>
</dbReference>
<feature type="region of interest" description="Disordered" evidence="4">
    <location>
        <begin position="2089"/>
        <end position="2114"/>
    </location>
</feature>
<dbReference type="PROSITE" id="PS50290">
    <property type="entry name" value="PI3_4_KINASE_3"/>
    <property type="match status" value="1"/>
</dbReference>
<dbReference type="InterPro" id="IPR046803">
    <property type="entry name" value="DNAPKcs_CC1-2"/>
</dbReference>
<keyword evidence="3" id="KW-0234">DNA repair</keyword>
<dbReference type="GO" id="GO:0004674">
    <property type="term" value="F:protein serine/threonine kinase activity"/>
    <property type="evidence" value="ECO:0007669"/>
    <property type="project" value="TreeGrafter"/>
</dbReference>
<evidence type="ECO:0000313" key="7">
    <source>
        <dbReference type="Proteomes" id="UP001367676"/>
    </source>
</evidence>
<dbReference type="SMART" id="SM01344">
    <property type="entry name" value="NUC194"/>
    <property type="match status" value="1"/>
</dbReference>
<dbReference type="InterPro" id="IPR011009">
    <property type="entry name" value="Kinase-like_dom_sf"/>
</dbReference>
<proteinExistence type="predicted"/>
<feature type="domain" description="PI3K/PI4K catalytic" evidence="5">
    <location>
        <begin position="2934"/>
        <end position="3210"/>
    </location>
</feature>
<reference evidence="6 7" key="1">
    <citation type="submission" date="2024-03" db="EMBL/GenBank/DDBJ databases">
        <title>Adaptation during the transition from Ophiocordyceps entomopathogen to insect associate is accompanied by gene loss and intensified selection.</title>
        <authorList>
            <person name="Ward C.M."/>
            <person name="Onetto C.A."/>
            <person name="Borneman A.R."/>
        </authorList>
    </citation>
    <scope>NUCLEOTIDE SEQUENCE [LARGE SCALE GENOMIC DNA]</scope>
    <source>
        <strain evidence="6">AWRI1</strain>
        <tissue evidence="6">Single Adult Female</tissue>
    </source>
</reference>
<dbReference type="InterPro" id="IPR036940">
    <property type="entry name" value="PI3/4_kinase_cat_sf"/>
</dbReference>
<dbReference type="InterPro" id="IPR011989">
    <property type="entry name" value="ARM-like"/>
</dbReference>
<dbReference type="SUPFAM" id="SSF48371">
    <property type="entry name" value="ARM repeat"/>
    <property type="match status" value="3"/>
</dbReference>
<dbReference type="Proteomes" id="UP001367676">
    <property type="component" value="Unassembled WGS sequence"/>
</dbReference>
<evidence type="ECO:0000256" key="1">
    <source>
        <dbReference type="ARBA" id="ARBA00022679"/>
    </source>
</evidence>
<evidence type="ECO:0000256" key="2">
    <source>
        <dbReference type="ARBA" id="ARBA00022777"/>
    </source>
</evidence>
<evidence type="ECO:0000313" key="6">
    <source>
        <dbReference type="EMBL" id="KAK7575899.1"/>
    </source>
</evidence>
<dbReference type="InterPro" id="IPR016024">
    <property type="entry name" value="ARM-type_fold"/>
</dbReference>
<dbReference type="Gene3D" id="1.25.10.10">
    <property type="entry name" value="Leucine-rich Repeat Variant"/>
    <property type="match status" value="2"/>
</dbReference>
<dbReference type="Pfam" id="PF19704">
    <property type="entry name" value="DNAPKcs_CC5"/>
    <property type="match status" value="2"/>
</dbReference>